<name>A0ABY7K1L1_9ACTN</name>
<dbReference type="EMBL" id="CP097463">
    <property type="protein sequence ID" value="WAX57006.1"/>
    <property type="molecule type" value="Genomic_DNA"/>
</dbReference>
<reference evidence="12" key="1">
    <citation type="submission" date="2022-05" db="EMBL/GenBank/DDBJ databases">
        <title>Jatrophihabitans sp. SB3-54 whole genome sequence.</title>
        <authorList>
            <person name="Suh M.K."/>
            <person name="Eom M.K."/>
            <person name="Kim J.S."/>
            <person name="Kim H.S."/>
            <person name="Do H.E."/>
            <person name="Shin Y.K."/>
            <person name="Lee J.-S."/>
        </authorList>
    </citation>
    <scope>NUCLEOTIDE SEQUENCE</scope>
    <source>
        <strain evidence="12">SB3-54</strain>
    </source>
</reference>
<feature type="domain" description="NAD-dependent epimerase/dehydratase" evidence="11">
    <location>
        <begin position="1"/>
        <end position="252"/>
    </location>
</feature>
<dbReference type="InterPro" id="IPR001509">
    <property type="entry name" value="Epimerase_deHydtase"/>
</dbReference>
<comment type="catalytic activity">
    <reaction evidence="1">
        <text>UDP-alpha-D-glucose = UDP-alpha-D-galactose</text>
        <dbReference type="Rhea" id="RHEA:22168"/>
        <dbReference type="ChEBI" id="CHEBI:58885"/>
        <dbReference type="ChEBI" id="CHEBI:66914"/>
        <dbReference type="EC" id="5.1.3.2"/>
    </reaction>
</comment>
<dbReference type="GO" id="GO:0003978">
    <property type="term" value="F:UDP-glucose 4-epimerase activity"/>
    <property type="evidence" value="ECO:0007669"/>
    <property type="project" value="UniProtKB-EC"/>
</dbReference>
<evidence type="ECO:0000256" key="5">
    <source>
        <dbReference type="ARBA" id="ARBA00013189"/>
    </source>
</evidence>
<proteinExistence type="inferred from homology"/>
<dbReference type="Gene3D" id="3.40.50.720">
    <property type="entry name" value="NAD(P)-binding Rossmann-like Domain"/>
    <property type="match status" value="1"/>
</dbReference>
<evidence type="ECO:0000256" key="7">
    <source>
        <dbReference type="ARBA" id="ARBA00023027"/>
    </source>
</evidence>
<keyword evidence="7" id="KW-0520">NAD</keyword>
<dbReference type="Gene3D" id="3.90.25.10">
    <property type="entry name" value="UDP-galactose 4-epimerase, domain 1"/>
    <property type="match status" value="1"/>
</dbReference>
<dbReference type="EC" id="5.1.3.2" evidence="5"/>
<sequence length="340" mass="35460">MLVTGGAGYIGASVASACLDAGHTPIILDDLSAGVHAFTSGRQFFAGDVADGAVLAEVFAAHPDIAAVVHCAAQAVVPESVAHPLEYYHSNVAKTVELVEQVARHGCRRVLVSSSAAVYGPAAGPAVSESSPLAPASPYARSKVMVEQVLADAAAAGVLRAIALRYFNPIGADPKLRTGQQAREPGAVLGRLLAAQRGAGPFIIAGTDWPTRDGTGLRDYVHVWDVARAHVRALERFDDVPSRNGFVAVNIGTGAGTTVRELIRAFEAVTGEPLPVREGPRRPGDVAGAYARVDRADRLLHWHAQLSVSDGIRDTLSWRRVRDAVLNGARRGGAGAAKGA</sequence>
<dbReference type="Proteomes" id="UP001164693">
    <property type="component" value="Chromosome"/>
</dbReference>
<evidence type="ECO:0000256" key="2">
    <source>
        <dbReference type="ARBA" id="ARBA00001911"/>
    </source>
</evidence>
<evidence type="ECO:0000256" key="8">
    <source>
        <dbReference type="ARBA" id="ARBA00023235"/>
    </source>
</evidence>
<evidence type="ECO:0000256" key="1">
    <source>
        <dbReference type="ARBA" id="ARBA00000083"/>
    </source>
</evidence>
<comment type="pathway">
    <text evidence="3">Carbohydrate metabolism; galactose metabolism.</text>
</comment>
<evidence type="ECO:0000256" key="9">
    <source>
        <dbReference type="ARBA" id="ARBA00031367"/>
    </source>
</evidence>
<protein>
    <recommendedName>
        <fullName evidence="6">UDP-glucose 4-epimerase</fullName>
        <ecNumber evidence="5">5.1.3.2</ecNumber>
    </recommendedName>
    <alternativeName>
        <fullName evidence="10">Galactowaldenase</fullName>
    </alternativeName>
    <alternativeName>
        <fullName evidence="9">UDP-galactose 4-epimerase</fullName>
    </alternativeName>
</protein>
<comment type="similarity">
    <text evidence="4">Belongs to the NAD(P)-dependent epimerase/dehydratase family.</text>
</comment>
<evidence type="ECO:0000259" key="11">
    <source>
        <dbReference type="Pfam" id="PF01370"/>
    </source>
</evidence>
<keyword evidence="8 12" id="KW-0413">Isomerase</keyword>
<keyword evidence="13" id="KW-1185">Reference proteome</keyword>
<comment type="cofactor">
    <cofactor evidence="2">
        <name>NAD(+)</name>
        <dbReference type="ChEBI" id="CHEBI:57540"/>
    </cofactor>
</comment>
<organism evidence="12 13">
    <name type="scientific">Jatrophihabitans cynanchi</name>
    <dbReference type="NCBI Taxonomy" id="2944128"/>
    <lineage>
        <taxon>Bacteria</taxon>
        <taxon>Bacillati</taxon>
        <taxon>Actinomycetota</taxon>
        <taxon>Actinomycetes</taxon>
        <taxon>Jatrophihabitantales</taxon>
        <taxon>Jatrophihabitantaceae</taxon>
        <taxon>Jatrophihabitans</taxon>
    </lineage>
</organism>
<evidence type="ECO:0000256" key="10">
    <source>
        <dbReference type="ARBA" id="ARBA00033067"/>
    </source>
</evidence>
<dbReference type="InterPro" id="IPR005886">
    <property type="entry name" value="UDP_G4E"/>
</dbReference>
<dbReference type="NCBIfam" id="TIGR01179">
    <property type="entry name" value="galE"/>
    <property type="match status" value="1"/>
</dbReference>
<evidence type="ECO:0000256" key="4">
    <source>
        <dbReference type="ARBA" id="ARBA00007637"/>
    </source>
</evidence>
<dbReference type="SUPFAM" id="SSF51735">
    <property type="entry name" value="NAD(P)-binding Rossmann-fold domains"/>
    <property type="match status" value="1"/>
</dbReference>
<evidence type="ECO:0000313" key="12">
    <source>
        <dbReference type="EMBL" id="WAX57006.1"/>
    </source>
</evidence>
<dbReference type="Pfam" id="PF01370">
    <property type="entry name" value="Epimerase"/>
    <property type="match status" value="1"/>
</dbReference>
<dbReference type="PANTHER" id="PTHR43725">
    <property type="entry name" value="UDP-GLUCOSE 4-EPIMERASE"/>
    <property type="match status" value="1"/>
</dbReference>
<dbReference type="InterPro" id="IPR036291">
    <property type="entry name" value="NAD(P)-bd_dom_sf"/>
</dbReference>
<evidence type="ECO:0000256" key="3">
    <source>
        <dbReference type="ARBA" id="ARBA00004947"/>
    </source>
</evidence>
<gene>
    <name evidence="12" type="primary">galE</name>
    <name evidence="12" type="ORF">M6B22_21180</name>
</gene>
<evidence type="ECO:0000313" key="13">
    <source>
        <dbReference type="Proteomes" id="UP001164693"/>
    </source>
</evidence>
<evidence type="ECO:0000256" key="6">
    <source>
        <dbReference type="ARBA" id="ARBA00018569"/>
    </source>
</evidence>
<accession>A0ABY7K1L1</accession>